<proteinExistence type="predicted"/>
<accession>A0A8J8NXC9</accession>
<dbReference type="AlphaFoldDB" id="A0A8J8NXC9"/>
<evidence type="ECO:0000313" key="2">
    <source>
        <dbReference type="Proteomes" id="UP000785679"/>
    </source>
</evidence>
<name>A0A8J8NXC9_HALGN</name>
<evidence type="ECO:0000313" key="1">
    <source>
        <dbReference type="EMBL" id="TNV83318.1"/>
    </source>
</evidence>
<keyword evidence="2" id="KW-1185">Reference proteome</keyword>
<dbReference type="Proteomes" id="UP000785679">
    <property type="component" value="Unassembled WGS sequence"/>
</dbReference>
<comment type="caution">
    <text evidence="1">The sequence shown here is derived from an EMBL/GenBank/DDBJ whole genome shotgun (WGS) entry which is preliminary data.</text>
</comment>
<dbReference type="EMBL" id="RRYP01003944">
    <property type="protein sequence ID" value="TNV83318.1"/>
    <property type="molecule type" value="Genomic_DNA"/>
</dbReference>
<reference evidence="1" key="1">
    <citation type="submission" date="2019-06" db="EMBL/GenBank/DDBJ databases">
        <authorList>
            <person name="Zheng W."/>
        </authorList>
    </citation>
    <scope>NUCLEOTIDE SEQUENCE</scope>
    <source>
        <strain evidence="1">QDHG01</strain>
    </source>
</reference>
<gene>
    <name evidence="1" type="ORF">FGO68_gene14728</name>
</gene>
<sequence length="81" mass="9585">MTRFSHSMISLQLLKPSMISSQSMQALCKLMGQYWPKKVKRNKRREIMNNKRWHRQSCKSAFTRHLLRSSKSITLMNSTQG</sequence>
<protein>
    <submittedName>
        <fullName evidence="1">Uncharacterized protein</fullName>
    </submittedName>
</protein>
<organism evidence="1 2">
    <name type="scientific">Halteria grandinella</name>
    <dbReference type="NCBI Taxonomy" id="5974"/>
    <lineage>
        <taxon>Eukaryota</taxon>
        <taxon>Sar</taxon>
        <taxon>Alveolata</taxon>
        <taxon>Ciliophora</taxon>
        <taxon>Intramacronucleata</taxon>
        <taxon>Spirotrichea</taxon>
        <taxon>Stichotrichia</taxon>
        <taxon>Sporadotrichida</taxon>
        <taxon>Halteriidae</taxon>
        <taxon>Halteria</taxon>
    </lineage>
</organism>